<dbReference type="EMBL" id="JARGYC010000064">
    <property type="protein sequence ID" value="MDF0602875.1"/>
    <property type="molecule type" value="Genomic_DNA"/>
</dbReference>
<dbReference type="PRINTS" id="PR00598">
    <property type="entry name" value="HTHMARR"/>
</dbReference>
<evidence type="ECO:0000313" key="6">
    <source>
        <dbReference type="Proteomes" id="UP001220964"/>
    </source>
</evidence>
<keyword evidence="1" id="KW-0805">Transcription regulation</keyword>
<dbReference type="InterPro" id="IPR039422">
    <property type="entry name" value="MarR/SlyA-like"/>
</dbReference>
<evidence type="ECO:0000256" key="1">
    <source>
        <dbReference type="ARBA" id="ARBA00023015"/>
    </source>
</evidence>
<comment type="caution">
    <text evidence="5">The sequence shown here is derived from an EMBL/GenBank/DDBJ whole genome shotgun (WGS) entry which is preliminary data.</text>
</comment>
<accession>A0AAE3TBQ9</accession>
<dbReference type="Gene3D" id="1.10.10.10">
    <property type="entry name" value="Winged helix-like DNA-binding domain superfamily/Winged helix DNA-binding domain"/>
    <property type="match status" value="1"/>
</dbReference>
<dbReference type="InterPro" id="IPR036390">
    <property type="entry name" value="WH_DNA-bd_sf"/>
</dbReference>
<gene>
    <name evidence="5" type="ORF">P1J78_19205</name>
</gene>
<proteinExistence type="predicted"/>
<dbReference type="Pfam" id="PF01047">
    <property type="entry name" value="MarR"/>
    <property type="match status" value="1"/>
</dbReference>
<feature type="domain" description="HTH marR-type" evidence="4">
    <location>
        <begin position="19"/>
        <end position="152"/>
    </location>
</feature>
<dbReference type="RefSeq" id="WP_275568998.1">
    <property type="nucleotide sequence ID" value="NZ_JARGYC010000064.1"/>
</dbReference>
<name>A0AAE3TBQ9_9RHOB</name>
<keyword evidence="6" id="KW-1185">Reference proteome</keyword>
<dbReference type="PROSITE" id="PS50995">
    <property type="entry name" value="HTH_MARR_2"/>
    <property type="match status" value="1"/>
</dbReference>
<dbReference type="SUPFAM" id="SSF46785">
    <property type="entry name" value="Winged helix' DNA-binding domain"/>
    <property type="match status" value="1"/>
</dbReference>
<dbReference type="GO" id="GO:0003700">
    <property type="term" value="F:DNA-binding transcription factor activity"/>
    <property type="evidence" value="ECO:0007669"/>
    <property type="project" value="InterPro"/>
</dbReference>
<dbReference type="GO" id="GO:0003677">
    <property type="term" value="F:DNA binding"/>
    <property type="evidence" value="ECO:0007669"/>
    <property type="project" value="UniProtKB-KW"/>
</dbReference>
<dbReference type="PANTHER" id="PTHR33164">
    <property type="entry name" value="TRANSCRIPTIONAL REGULATOR, MARR FAMILY"/>
    <property type="match status" value="1"/>
</dbReference>
<protein>
    <submittedName>
        <fullName evidence="5">MarR family transcriptional regulator</fullName>
    </submittedName>
</protein>
<evidence type="ECO:0000313" key="5">
    <source>
        <dbReference type="EMBL" id="MDF0602875.1"/>
    </source>
</evidence>
<dbReference type="SMART" id="SM00347">
    <property type="entry name" value="HTH_MARR"/>
    <property type="match status" value="1"/>
</dbReference>
<sequence length="169" mass="18231">MDAAPRHDTGIRRRSYGGLTEMSGFLLSLAQAHVYAADSANPQIADPGTAQISVLAVIRANPGIRHGELADMLLIKLAYLTKLLKGFEAQGWVHRRSNPSDRRTVELTLTREGEAAVDRLLPALRAQDARRQSGLTPREMAQLKRLLCKYLDIPASATTASGDDAAGSG</sequence>
<evidence type="ECO:0000259" key="4">
    <source>
        <dbReference type="PROSITE" id="PS50995"/>
    </source>
</evidence>
<keyword evidence="2" id="KW-0238">DNA-binding</keyword>
<dbReference type="Proteomes" id="UP001220964">
    <property type="component" value="Unassembled WGS sequence"/>
</dbReference>
<evidence type="ECO:0000256" key="3">
    <source>
        <dbReference type="ARBA" id="ARBA00023163"/>
    </source>
</evidence>
<dbReference type="InterPro" id="IPR000835">
    <property type="entry name" value="HTH_MarR-typ"/>
</dbReference>
<evidence type="ECO:0000256" key="2">
    <source>
        <dbReference type="ARBA" id="ARBA00023125"/>
    </source>
</evidence>
<organism evidence="5 6">
    <name type="scientific">Psychromarinibacter sediminicola</name>
    <dbReference type="NCBI Taxonomy" id="3033385"/>
    <lineage>
        <taxon>Bacteria</taxon>
        <taxon>Pseudomonadati</taxon>
        <taxon>Pseudomonadota</taxon>
        <taxon>Alphaproteobacteria</taxon>
        <taxon>Rhodobacterales</taxon>
        <taxon>Paracoccaceae</taxon>
        <taxon>Psychromarinibacter</taxon>
    </lineage>
</organism>
<reference evidence="5" key="1">
    <citation type="submission" date="2023-03" db="EMBL/GenBank/DDBJ databases">
        <title>Multiphase analysis and comparison of six strains from genera Psychromarinibacter, Lutimaribacter, and Maritimibacter, including a novel species: Psychromarinibacter sediminicola sp. nov.</title>
        <authorList>
            <person name="Wang Y.-H."/>
            <person name="Ye M.-Q."/>
            <person name="Du Z.-J."/>
        </authorList>
    </citation>
    <scope>NUCLEOTIDE SEQUENCE</scope>
    <source>
        <strain evidence="5">C21-152</strain>
    </source>
</reference>
<dbReference type="GO" id="GO:0006950">
    <property type="term" value="P:response to stress"/>
    <property type="evidence" value="ECO:0007669"/>
    <property type="project" value="TreeGrafter"/>
</dbReference>
<dbReference type="AlphaFoldDB" id="A0AAE3TBQ9"/>
<dbReference type="InterPro" id="IPR036388">
    <property type="entry name" value="WH-like_DNA-bd_sf"/>
</dbReference>
<keyword evidence="3" id="KW-0804">Transcription</keyword>
<dbReference type="PANTHER" id="PTHR33164:SF64">
    <property type="entry name" value="TRANSCRIPTIONAL REGULATOR SLYA"/>
    <property type="match status" value="1"/>
</dbReference>